<evidence type="ECO:0000256" key="1">
    <source>
        <dbReference type="SAM" id="MobiDB-lite"/>
    </source>
</evidence>
<accession>A0A6A6VMM9</accession>
<gene>
    <name evidence="2" type="ORF">M011DRAFT_241715</name>
</gene>
<feature type="region of interest" description="Disordered" evidence="1">
    <location>
        <begin position="40"/>
        <end position="117"/>
    </location>
</feature>
<sequence length="133" mass="12999">MNSDAGPGPLGSGLSSHVGSSSDDRARVLVDVGVGVGDGVVVSTDRRPGIGSAVGGLSAVNSDAGPGPMGSGFVDRVRGDRDGDGGIVGLVVGAEGSSEDESRGGAERGEDGELHVDGLDEEAWKSCFCGSGK</sequence>
<feature type="region of interest" description="Disordered" evidence="1">
    <location>
        <begin position="1"/>
        <end position="23"/>
    </location>
</feature>
<organism evidence="2 3">
    <name type="scientific">Sporormia fimetaria CBS 119925</name>
    <dbReference type="NCBI Taxonomy" id="1340428"/>
    <lineage>
        <taxon>Eukaryota</taxon>
        <taxon>Fungi</taxon>
        <taxon>Dikarya</taxon>
        <taxon>Ascomycota</taxon>
        <taxon>Pezizomycotina</taxon>
        <taxon>Dothideomycetes</taxon>
        <taxon>Pleosporomycetidae</taxon>
        <taxon>Pleosporales</taxon>
        <taxon>Sporormiaceae</taxon>
        <taxon>Sporormia</taxon>
    </lineage>
</organism>
<evidence type="ECO:0000313" key="2">
    <source>
        <dbReference type="EMBL" id="KAF2750407.1"/>
    </source>
</evidence>
<dbReference type="AlphaFoldDB" id="A0A6A6VMM9"/>
<feature type="compositionally biased region" description="Low complexity" evidence="1">
    <location>
        <begin position="12"/>
        <end position="21"/>
    </location>
</feature>
<name>A0A6A6VMM9_9PLEO</name>
<keyword evidence="3" id="KW-1185">Reference proteome</keyword>
<feature type="compositionally biased region" description="Basic and acidic residues" evidence="1">
    <location>
        <begin position="100"/>
        <end position="117"/>
    </location>
</feature>
<feature type="compositionally biased region" description="Basic and acidic residues" evidence="1">
    <location>
        <begin position="75"/>
        <end position="84"/>
    </location>
</feature>
<reference evidence="2" key="1">
    <citation type="journal article" date="2020" name="Stud. Mycol.">
        <title>101 Dothideomycetes genomes: a test case for predicting lifestyles and emergence of pathogens.</title>
        <authorList>
            <person name="Haridas S."/>
            <person name="Albert R."/>
            <person name="Binder M."/>
            <person name="Bloem J."/>
            <person name="Labutti K."/>
            <person name="Salamov A."/>
            <person name="Andreopoulos B."/>
            <person name="Baker S."/>
            <person name="Barry K."/>
            <person name="Bills G."/>
            <person name="Bluhm B."/>
            <person name="Cannon C."/>
            <person name="Castanera R."/>
            <person name="Culley D."/>
            <person name="Daum C."/>
            <person name="Ezra D."/>
            <person name="Gonzalez J."/>
            <person name="Henrissat B."/>
            <person name="Kuo A."/>
            <person name="Liang C."/>
            <person name="Lipzen A."/>
            <person name="Lutzoni F."/>
            <person name="Magnuson J."/>
            <person name="Mondo S."/>
            <person name="Nolan M."/>
            <person name="Ohm R."/>
            <person name="Pangilinan J."/>
            <person name="Park H.-J."/>
            <person name="Ramirez L."/>
            <person name="Alfaro M."/>
            <person name="Sun H."/>
            <person name="Tritt A."/>
            <person name="Yoshinaga Y."/>
            <person name="Zwiers L.-H."/>
            <person name="Turgeon B."/>
            <person name="Goodwin S."/>
            <person name="Spatafora J."/>
            <person name="Crous P."/>
            <person name="Grigoriev I."/>
        </authorList>
    </citation>
    <scope>NUCLEOTIDE SEQUENCE</scope>
    <source>
        <strain evidence="2">CBS 119925</strain>
    </source>
</reference>
<evidence type="ECO:0000313" key="3">
    <source>
        <dbReference type="Proteomes" id="UP000799440"/>
    </source>
</evidence>
<protein>
    <submittedName>
        <fullName evidence="2">Uncharacterized protein</fullName>
    </submittedName>
</protein>
<dbReference type="EMBL" id="MU006564">
    <property type="protein sequence ID" value="KAF2750407.1"/>
    <property type="molecule type" value="Genomic_DNA"/>
</dbReference>
<proteinExistence type="predicted"/>
<dbReference type="Proteomes" id="UP000799440">
    <property type="component" value="Unassembled WGS sequence"/>
</dbReference>